<gene>
    <name evidence="1" type="ORF">B8V81_3528</name>
</gene>
<proteinExistence type="predicted"/>
<organism evidence="1 2">
    <name type="scientific">Paenibacillus pasadenensis</name>
    <dbReference type="NCBI Taxonomy" id="217090"/>
    <lineage>
        <taxon>Bacteria</taxon>
        <taxon>Bacillati</taxon>
        <taxon>Bacillota</taxon>
        <taxon>Bacilli</taxon>
        <taxon>Bacillales</taxon>
        <taxon>Paenibacillaceae</taxon>
        <taxon>Paenibacillus</taxon>
    </lineage>
</organism>
<comment type="caution">
    <text evidence="1">The sequence shown here is derived from an EMBL/GenBank/DDBJ whole genome shotgun (WGS) entry which is preliminary data.</text>
</comment>
<evidence type="ECO:0000313" key="2">
    <source>
        <dbReference type="Proteomes" id="UP000234789"/>
    </source>
</evidence>
<name>A0A2N5N427_9BACL</name>
<evidence type="ECO:0000313" key="1">
    <source>
        <dbReference type="EMBL" id="PLT45097.1"/>
    </source>
</evidence>
<dbReference type="Proteomes" id="UP000234789">
    <property type="component" value="Unassembled WGS sequence"/>
</dbReference>
<keyword evidence="2" id="KW-1185">Reference proteome</keyword>
<dbReference type="AlphaFoldDB" id="A0A2N5N427"/>
<sequence>MLRYPFLSSSGIPPVKTRLQPRSKLALAGNNYQIMAI</sequence>
<accession>A0A2N5N427</accession>
<dbReference type="EMBL" id="NFEZ01000004">
    <property type="protein sequence ID" value="PLT45097.1"/>
    <property type="molecule type" value="Genomic_DNA"/>
</dbReference>
<reference evidence="1 2" key="1">
    <citation type="submission" date="2017-05" db="EMBL/GenBank/DDBJ databases">
        <title>Functional genome analysis of Paenibacillus pasadenensis strain R16: insights on endophytic life style and antifungal activity.</title>
        <authorList>
            <person name="Passera A."/>
            <person name="Marcolungo L."/>
            <person name="Casati P."/>
            <person name="Brasca M."/>
            <person name="Quaglino F."/>
            <person name="Delledonne M."/>
        </authorList>
    </citation>
    <scope>NUCLEOTIDE SEQUENCE [LARGE SCALE GENOMIC DNA]</scope>
    <source>
        <strain evidence="1 2">R16</strain>
    </source>
</reference>
<protein>
    <submittedName>
        <fullName evidence="1">Uncharacterized protein</fullName>
    </submittedName>
</protein>